<reference evidence="2 3" key="1">
    <citation type="submission" date="2015-04" db="EMBL/GenBank/DDBJ databases">
        <authorList>
            <person name="Syromyatnikov M.Y."/>
            <person name="Popov V.N."/>
        </authorList>
    </citation>
    <scope>NUCLEOTIDE SEQUENCE [LARGE SCALE GENOMIC DNA]</scope>
    <source>
        <strain evidence="2 3">CECT 5292</strain>
    </source>
</reference>
<proteinExistence type="predicted"/>
<feature type="region of interest" description="Disordered" evidence="1">
    <location>
        <begin position="1"/>
        <end position="29"/>
    </location>
</feature>
<organism evidence="2 3">
    <name type="scientific">Nereida ignava</name>
    <dbReference type="NCBI Taxonomy" id="282199"/>
    <lineage>
        <taxon>Bacteria</taxon>
        <taxon>Pseudomonadati</taxon>
        <taxon>Pseudomonadota</taxon>
        <taxon>Alphaproteobacteria</taxon>
        <taxon>Rhodobacterales</taxon>
        <taxon>Roseobacteraceae</taxon>
        <taxon>Nereida</taxon>
    </lineage>
</organism>
<keyword evidence="3" id="KW-1185">Reference proteome</keyword>
<sequence length="105" mass="11187">MVPAGAPCPLVPAQAPIEERSADADYDADRVRDPVAQVRTAIKRGLYELDKTPKGAGTYKYGNQPQAARAGQREGQCGEGTEVHELVGALGCGRRGVEWPEHGNC</sequence>
<evidence type="ECO:0000313" key="2">
    <source>
        <dbReference type="EMBL" id="CRK76631.1"/>
    </source>
</evidence>
<dbReference type="EMBL" id="CVQV01000027">
    <property type="protein sequence ID" value="CRK76631.1"/>
    <property type="molecule type" value="Genomic_DNA"/>
</dbReference>
<dbReference type="Proteomes" id="UP000048949">
    <property type="component" value="Unassembled WGS sequence"/>
</dbReference>
<evidence type="ECO:0000313" key="3">
    <source>
        <dbReference type="Proteomes" id="UP000048949"/>
    </source>
</evidence>
<gene>
    <name evidence="2" type="ORF">NIG5292_02696</name>
</gene>
<feature type="compositionally biased region" description="Basic and acidic residues" evidence="1">
    <location>
        <begin position="17"/>
        <end position="29"/>
    </location>
</feature>
<feature type="region of interest" description="Disordered" evidence="1">
    <location>
        <begin position="53"/>
        <end position="75"/>
    </location>
</feature>
<dbReference type="STRING" id="282199.GCA_001049735_02695"/>
<accession>A0A0U1NPE9</accession>
<evidence type="ECO:0000256" key="1">
    <source>
        <dbReference type="SAM" id="MobiDB-lite"/>
    </source>
</evidence>
<name>A0A0U1NPE9_9RHOB</name>
<protein>
    <submittedName>
        <fullName evidence="2">Uncharacterized protein</fullName>
    </submittedName>
</protein>
<dbReference type="AlphaFoldDB" id="A0A0U1NPE9"/>